<accession>A0A160TAZ1</accession>
<name>A0A160TAZ1_9ZZZZ</name>
<sequence>MAERSGNSSFKREVLMMNTDPVAKLHEEYSAKHPVLALPKANLGGGK</sequence>
<dbReference type="EMBL" id="CZQC01000028">
    <property type="protein sequence ID" value="CUS40921.1"/>
    <property type="molecule type" value="Genomic_DNA"/>
</dbReference>
<gene>
    <name evidence="1" type="ORF">MGWOODY_Tha87</name>
</gene>
<organism evidence="1">
    <name type="scientific">hydrothermal vent metagenome</name>
    <dbReference type="NCBI Taxonomy" id="652676"/>
    <lineage>
        <taxon>unclassified sequences</taxon>
        <taxon>metagenomes</taxon>
        <taxon>ecological metagenomes</taxon>
    </lineage>
</organism>
<proteinExistence type="predicted"/>
<reference evidence="1" key="1">
    <citation type="submission" date="2015-10" db="EMBL/GenBank/DDBJ databases">
        <authorList>
            <person name="Gilbert D.G."/>
        </authorList>
    </citation>
    <scope>NUCLEOTIDE SEQUENCE</scope>
</reference>
<evidence type="ECO:0000313" key="1">
    <source>
        <dbReference type="EMBL" id="CUS40921.1"/>
    </source>
</evidence>
<dbReference type="AlphaFoldDB" id="A0A160TAZ1"/>
<protein>
    <submittedName>
        <fullName evidence="1">Uncharacterized protein</fullName>
    </submittedName>
</protein>